<dbReference type="InterPro" id="IPR012349">
    <property type="entry name" value="Split_barrel_FMN-bd"/>
</dbReference>
<name>A0A5Q2QHM0_9GAMM</name>
<evidence type="ECO:0000313" key="2">
    <source>
        <dbReference type="Proteomes" id="UP000388235"/>
    </source>
</evidence>
<sequence>MLIPSAFEQHDPTLQRALIAAYPVATLVVALPELDIHHIPMVLDGDRLIGHVARANAIASIQGPIDTTSVFAAPPAYVTPSWYAQKPIDGKVVPTTNYASVHVRGQLTLVDDERTHQILTRLTEHFEAGRDQPWAITDAPADYITRMLNGVRGFHIDISDIQAKWKLSQNRPPQDQRQVKAGLGEHPLAQWMLT</sequence>
<dbReference type="Gene3D" id="2.30.110.10">
    <property type="entry name" value="Electron Transport, Fmn-binding Protein, Chain A"/>
    <property type="match status" value="1"/>
</dbReference>
<dbReference type="InterPro" id="IPR007396">
    <property type="entry name" value="TR_PAI2-type"/>
</dbReference>
<dbReference type="KEGG" id="llp:GH975_08060"/>
<gene>
    <name evidence="1" type="ORF">GH975_08060</name>
</gene>
<dbReference type="OrthoDB" id="9794948at2"/>
<dbReference type="PIRSF" id="PIRSF010372">
    <property type="entry name" value="PaiB"/>
    <property type="match status" value="1"/>
</dbReference>
<dbReference type="Proteomes" id="UP000388235">
    <property type="component" value="Chromosome"/>
</dbReference>
<accession>A0A5Q2QHM0</accession>
<protein>
    <submittedName>
        <fullName evidence="1">FMN-binding negative transcriptional regulator</fullName>
    </submittedName>
</protein>
<evidence type="ECO:0000313" key="1">
    <source>
        <dbReference type="EMBL" id="QGG80525.1"/>
    </source>
</evidence>
<dbReference type="PANTHER" id="PTHR35802:SF1">
    <property type="entry name" value="PROTEASE SYNTHASE AND SPORULATION PROTEIN PAI 2"/>
    <property type="match status" value="1"/>
</dbReference>
<keyword evidence="2" id="KW-1185">Reference proteome</keyword>
<dbReference type="RefSeq" id="WP_153714029.1">
    <property type="nucleotide sequence ID" value="NZ_CP045871.1"/>
</dbReference>
<organism evidence="1 2">
    <name type="scientific">Litorivicinus lipolyticus</name>
    <dbReference type="NCBI Taxonomy" id="418701"/>
    <lineage>
        <taxon>Bacteria</taxon>
        <taxon>Pseudomonadati</taxon>
        <taxon>Pseudomonadota</taxon>
        <taxon>Gammaproteobacteria</taxon>
        <taxon>Oceanospirillales</taxon>
        <taxon>Litorivicinaceae</taxon>
        <taxon>Litorivicinus</taxon>
    </lineage>
</organism>
<dbReference type="AlphaFoldDB" id="A0A5Q2QHM0"/>
<dbReference type="PANTHER" id="PTHR35802">
    <property type="entry name" value="PROTEASE SYNTHASE AND SPORULATION PROTEIN PAI 2"/>
    <property type="match status" value="1"/>
</dbReference>
<dbReference type="Pfam" id="PF04299">
    <property type="entry name" value="FMN_bind_2"/>
    <property type="match status" value="1"/>
</dbReference>
<proteinExistence type="predicted"/>
<reference evidence="1 2" key="1">
    <citation type="submission" date="2019-11" db="EMBL/GenBank/DDBJ databases">
        <authorList>
            <person name="Khan S.A."/>
            <person name="Jeon C.O."/>
            <person name="Chun B.H."/>
        </authorList>
    </citation>
    <scope>NUCLEOTIDE SEQUENCE [LARGE SCALE GENOMIC DNA]</scope>
    <source>
        <strain evidence="1 2">IMCC 1097</strain>
    </source>
</reference>
<dbReference type="EMBL" id="CP045871">
    <property type="protein sequence ID" value="QGG80525.1"/>
    <property type="molecule type" value="Genomic_DNA"/>
</dbReference>
<dbReference type="SUPFAM" id="SSF50475">
    <property type="entry name" value="FMN-binding split barrel"/>
    <property type="match status" value="1"/>
</dbReference>